<feature type="transmembrane region" description="Helical" evidence="6">
    <location>
        <begin position="535"/>
        <end position="556"/>
    </location>
</feature>
<dbReference type="Pfam" id="PF02687">
    <property type="entry name" value="FtsX"/>
    <property type="match status" value="2"/>
</dbReference>
<feature type="transmembrane region" description="Helical" evidence="6">
    <location>
        <begin position="65"/>
        <end position="90"/>
    </location>
</feature>
<feature type="transmembrane region" description="Helical" evidence="6">
    <location>
        <begin position="632"/>
        <end position="651"/>
    </location>
</feature>
<evidence type="ECO:0000256" key="6">
    <source>
        <dbReference type="SAM" id="Phobius"/>
    </source>
</evidence>
<evidence type="ECO:0000256" key="5">
    <source>
        <dbReference type="ARBA" id="ARBA00023136"/>
    </source>
</evidence>
<keyword evidence="5 6" id="KW-0472">Membrane</keyword>
<feature type="transmembrane region" description="Helical" evidence="6">
    <location>
        <begin position="958"/>
        <end position="983"/>
    </location>
</feature>
<proteinExistence type="predicted"/>
<dbReference type="OrthoDB" id="2126250at2759"/>
<dbReference type="GeneID" id="39980926"/>
<evidence type="ECO:0000313" key="8">
    <source>
        <dbReference type="EMBL" id="ORC93588.1"/>
    </source>
</evidence>
<evidence type="ECO:0000256" key="2">
    <source>
        <dbReference type="ARBA" id="ARBA00022475"/>
    </source>
</evidence>
<dbReference type="VEuPathDB" id="TriTrypDB:TM35_000014650"/>
<protein>
    <recommendedName>
        <fullName evidence="7">ABC3 transporter permease C-terminal domain-containing protein</fullName>
    </recommendedName>
</protein>
<dbReference type="PANTHER" id="PTHR32522:SF3">
    <property type="entry name" value="ABC3 TRANSPORTER PERMEASE PROTEIN DOMAIN-CONTAINING PROTEIN"/>
    <property type="match status" value="1"/>
</dbReference>
<dbReference type="GO" id="GO:0005886">
    <property type="term" value="C:plasma membrane"/>
    <property type="evidence" value="ECO:0007669"/>
    <property type="project" value="UniProtKB-SubCell"/>
</dbReference>
<evidence type="ECO:0000259" key="7">
    <source>
        <dbReference type="Pfam" id="PF02687"/>
    </source>
</evidence>
<dbReference type="Proteomes" id="UP000192257">
    <property type="component" value="Unassembled WGS sequence"/>
</dbReference>
<sequence>MSTADEIVNRRLAIDLAPCDERVSIFTSIKRFFLDRKRVHLQIRAFLKLTLADARSSKATYALNFLAVFFVVFFCVVMMSTLFNLPVLFLRLGEAKDGQNDLVITPGGEIKSAASFNYSVIEDIFPETDTSRGYHAPRIKFTSEIINFATCEGVENPTDLWLDKDGKVCPDGCIYDKCNAGLVRQILLAINQEKEYRMGFGSQWKAPEIGKGEVILSKSVAIAANDTKVGDTVLLYVDVGTVLREVFRHVHISSRKRKPTIMPMKVVGIVSSDTTKFNVEDFVVMNYNYTLESVAEGLDPNVASWDREAIANMDPRCCATTVHFNMNPNVRVDMYKSTDYEVIRRRVSSWVSSIVYPLGFNQLSVDTPIIGFLHSVRFFSLFVGLIVSLILLGLAFLSLILIYSLLNLSVERRIHETGIRRMIGFSRENLVLMLLTNVYFFTIPAWIAGLVVGQLAYLGLRTIISDLIYVKLPVLIPGSSIGWATFAGLSLPLIGAIFPLLSLLSNNLSEALSTTRGRNVGVKYKIVRASDANRINYRLLFIGFAFAIFGFLLYYFFPIAMVQMQLNLLFIIFFGILIGMLTGLVMLALNFECVLQTCVLYLFFFWEKYAVFNAVHKFLTSHRRRNRKTTMIYAFSLGFTIFIAIAFQVQLKSFHYGTQQEMGAEVTITLDTFDLIGLGKMALYIRQSIPEVKEITYVARSIILNLPIQNVTLSSPGRYSVVETNGLRAVPPNYLEVLNKEFLHVYKYDKLSGQYSISGSLYTGPRNRVIISTSAYNALHCESIEDPILLVTALIKNYSIHLAKKIRFYIKPSAVLSSISQVSMSDFKNTNIDLLASYPVAARFTGIDFLGIRGIAVESVSLRIPNPKDVIPVSLEMKKYLRHNGLEKSNVRDDATVLTYLALADRTIGFFFTFTEIVTLLICFSSLFGSMSANVLESSKEIGIYRCIGMTKPQIYRIFIWEAFVLVIVGSIMGVIIGMIVGYSMQLQNHLFTQLHLPFSFPYVQLIIVFGTAVGAAVAASFGPVSFLMRLPSITHILRRIL</sequence>
<accession>A0A1X0P9N3</accession>
<dbReference type="InterPro" id="IPR003838">
    <property type="entry name" value="ABC3_permease_C"/>
</dbReference>
<gene>
    <name evidence="8" type="ORF">TM35_000014650</name>
</gene>
<keyword evidence="2" id="KW-1003">Cell membrane</keyword>
<keyword evidence="9" id="KW-1185">Reference proteome</keyword>
<keyword evidence="3 6" id="KW-0812">Transmembrane</keyword>
<evidence type="ECO:0000313" key="9">
    <source>
        <dbReference type="Proteomes" id="UP000192257"/>
    </source>
</evidence>
<evidence type="ECO:0000256" key="4">
    <source>
        <dbReference type="ARBA" id="ARBA00022989"/>
    </source>
</evidence>
<dbReference type="PANTHER" id="PTHR32522">
    <property type="match status" value="1"/>
</dbReference>
<reference evidence="8 9" key="1">
    <citation type="submission" date="2017-03" db="EMBL/GenBank/DDBJ databases">
        <title>An alternative strategy for trypanosome survival in the mammalian bloodstream revealed through genome and transcriptome analysis of the ubiquitous bovine parasite Trypanosoma (Megatrypanum) theileri.</title>
        <authorList>
            <person name="Kelly S."/>
            <person name="Ivens A."/>
            <person name="Mott A."/>
            <person name="O'Neill E."/>
            <person name="Emms D."/>
            <person name="Macleod O."/>
            <person name="Voorheis P."/>
            <person name="Matthews J."/>
            <person name="Matthews K."/>
            <person name="Carrington M."/>
        </authorList>
    </citation>
    <scope>NUCLEOTIDE SEQUENCE [LARGE SCALE GENOMIC DNA]</scope>
    <source>
        <strain evidence="8">Edinburgh</strain>
    </source>
</reference>
<dbReference type="EMBL" id="NBCO01000001">
    <property type="protein sequence ID" value="ORC93588.1"/>
    <property type="molecule type" value="Genomic_DNA"/>
</dbReference>
<name>A0A1X0P9N3_9TRYP</name>
<feature type="transmembrane region" description="Helical" evidence="6">
    <location>
        <begin position="1003"/>
        <end position="1029"/>
    </location>
</feature>
<comment type="caution">
    <text evidence="8">The sequence shown here is derived from an EMBL/GenBank/DDBJ whole genome shotgun (WGS) entry which is preliminary data.</text>
</comment>
<feature type="transmembrane region" description="Helical" evidence="6">
    <location>
        <begin position="378"/>
        <end position="406"/>
    </location>
</feature>
<evidence type="ECO:0000256" key="3">
    <source>
        <dbReference type="ARBA" id="ARBA00022692"/>
    </source>
</evidence>
<feature type="domain" description="ABC3 transporter permease C-terminal" evidence="7">
    <location>
        <begin position="389"/>
        <end position="507"/>
    </location>
</feature>
<feature type="transmembrane region" description="Helical" evidence="6">
    <location>
        <begin position="917"/>
        <end position="937"/>
    </location>
</feature>
<feature type="transmembrane region" description="Helical" evidence="6">
    <location>
        <begin position="568"/>
        <end position="588"/>
    </location>
</feature>
<feature type="transmembrane region" description="Helical" evidence="6">
    <location>
        <begin position="438"/>
        <end position="460"/>
    </location>
</feature>
<comment type="subcellular location">
    <subcellularLocation>
        <location evidence="1">Cell membrane</location>
        <topology evidence="1">Multi-pass membrane protein</topology>
    </subcellularLocation>
</comment>
<organism evidence="8 9">
    <name type="scientific">Trypanosoma theileri</name>
    <dbReference type="NCBI Taxonomy" id="67003"/>
    <lineage>
        <taxon>Eukaryota</taxon>
        <taxon>Discoba</taxon>
        <taxon>Euglenozoa</taxon>
        <taxon>Kinetoplastea</taxon>
        <taxon>Metakinetoplastina</taxon>
        <taxon>Trypanosomatida</taxon>
        <taxon>Trypanosomatidae</taxon>
        <taxon>Trypanosoma</taxon>
    </lineage>
</organism>
<dbReference type="AlphaFoldDB" id="A0A1X0P9N3"/>
<feature type="transmembrane region" description="Helical" evidence="6">
    <location>
        <begin position="481"/>
        <end position="504"/>
    </location>
</feature>
<keyword evidence="4 6" id="KW-1133">Transmembrane helix</keyword>
<dbReference type="RefSeq" id="XP_028887654.1">
    <property type="nucleotide sequence ID" value="XM_029021146.1"/>
</dbReference>
<evidence type="ECO:0000256" key="1">
    <source>
        <dbReference type="ARBA" id="ARBA00004651"/>
    </source>
</evidence>
<feature type="domain" description="ABC3 transporter permease C-terminal" evidence="7">
    <location>
        <begin position="917"/>
        <end position="1031"/>
    </location>
</feature>